<evidence type="ECO:0000256" key="5">
    <source>
        <dbReference type="ARBA" id="ARBA00022723"/>
    </source>
</evidence>
<keyword evidence="7 12" id="KW-0862">Zinc</keyword>
<dbReference type="Gene3D" id="1.25.40.320">
    <property type="entry name" value="Peptidase M1, leukotriene A4 hydrolase/aminopeptidase C-terminal domain"/>
    <property type="match status" value="1"/>
</dbReference>
<evidence type="ECO:0000256" key="10">
    <source>
        <dbReference type="PIRSR" id="PIRSR634015-1"/>
    </source>
</evidence>
<evidence type="ECO:0000313" key="15">
    <source>
        <dbReference type="Proteomes" id="UP001178507"/>
    </source>
</evidence>
<dbReference type="GO" id="GO:0006508">
    <property type="term" value="P:proteolysis"/>
    <property type="evidence" value="ECO:0007669"/>
    <property type="project" value="UniProtKB-KW"/>
</dbReference>
<dbReference type="GO" id="GO:0005829">
    <property type="term" value="C:cytosol"/>
    <property type="evidence" value="ECO:0007669"/>
    <property type="project" value="TreeGrafter"/>
</dbReference>
<dbReference type="InterPro" id="IPR045357">
    <property type="entry name" value="Aminopeptidase_N-like_N"/>
</dbReference>
<dbReference type="InterPro" id="IPR015211">
    <property type="entry name" value="Peptidase_M1_C"/>
</dbReference>
<evidence type="ECO:0000256" key="7">
    <source>
        <dbReference type="ARBA" id="ARBA00022833"/>
    </source>
</evidence>
<dbReference type="PANTHER" id="PTHR45726">
    <property type="entry name" value="LEUKOTRIENE A-4 HYDROLASE"/>
    <property type="match status" value="1"/>
</dbReference>
<evidence type="ECO:0000256" key="4">
    <source>
        <dbReference type="ARBA" id="ARBA00022670"/>
    </source>
</evidence>
<comment type="subcellular location">
    <subcellularLocation>
        <location evidence="1">Cytoplasm</location>
    </subcellularLocation>
</comment>
<evidence type="ECO:0000256" key="8">
    <source>
        <dbReference type="ARBA" id="ARBA00022884"/>
    </source>
</evidence>
<comment type="cofactor">
    <cofactor evidence="12">
        <name>Zn(2+)</name>
        <dbReference type="ChEBI" id="CHEBI:29105"/>
    </cofactor>
    <text evidence="12">Binds 1 zinc ion per subunit.</text>
</comment>
<dbReference type="InterPro" id="IPR042097">
    <property type="entry name" value="Aminopeptidase_N-like_N_sf"/>
</dbReference>
<dbReference type="PANTHER" id="PTHR45726:SF3">
    <property type="entry name" value="LEUKOTRIENE A-4 HYDROLASE"/>
    <property type="match status" value="1"/>
</dbReference>
<feature type="binding site" evidence="12">
    <location>
        <position position="388"/>
    </location>
    <ligand>
        <name>Zn(2+)</name>
        <dbReference type="ChEBI" id="CHEBI:29105"/>
        <note>catalytic</note>
    </ligand>
</feature>
<dbReference type="PRINTS" id="PR00756">
    <property type="entry name" value="ALADIPTASE"/>
</dbReference>
<feature type="domain" description="Peptidase M1 leukotriene A4 hydrolase/aminopeptidase C-terminal" evidence="13">
    <location>
        <begin position="548"/>
        <end position="696"/>
    </location>
</feature>
<dbReference type="InterPro" id="IPR049980">
    <property type="entry name" value="LTA4H_cat"/>
</dbReference>
<keyword evidence="4" id="KW-0645">Protease</keyword>
<evidence type="ECO:0000256" key="1">
    <source>
        <dbReference type="ARBA" id="ARBA00004496"/>
    </source>
</evidence>
<keyword evidence="15" id="KW-1185">Reference proteome</keyword>
<dbReference type="InterPro" id="IPR036882">
    <property type="entry name" value="Alba-like_dom_sf"/>
</dbReference>
<evidence type="ECO:0000256" key="2">
    <source>
        <dbReference type="ARBA" id="ARBA00010136"/>
    </source>
</evidence>
<keyword evidence="9" id="KW-0482">Metalloprotease</keyword>
<dbReference type="Pfam" id="PF01433">
    <property type="entry name" value="Peptidase_M1"/>
    <property type="match status" value="1"/>
</dbReference>
<keyword evidence="6" id="KW-0378">Hydrolase</keyword>
<dbReference type="SUPFAM" id="SSF82704">
    <property type="entry name" value="AlbA-like"/>
    <property type="match status" value="1"/>
</dbReference>
<feature type="binding site" evidence="11">
    <location>
        <begin position="355"/>
        <end position="360"/>
    </location>
    <ligand>
        <name>a peptide</name>
        <dbReference type="ChEBI" id="CHEBI:60466"/>
    </ligand>
</feature>
<proteinExistence type="inferred from homology"/>
<dbReference type="FunFam" id="2.60.40.1730:FF:000004">
    <property type="entry name" value="Leukotriene A(4) hydrolase"/>
    <property type="match status" value="1"/>
</dbReference>
<keyword evidence="3" id="KW-0963">Cytoplasm</keyword>
<dbReference type="Gene3D" id="2.60.40.1730">
    <property type="entry name" value="tricorn interacting facor f3 domain"/>
    <property type="match status" value="1"/>
</dbReference>
<dbReference type="SUPFAM" id="SSF63737">
    <property type="entry name" value="Leukotriene A4 hydrolase N-terminal domain"/>
    <property type="match status" value="1"/>
</dbReference>
<comment type="caution">
    <text evidence="14">The sequence shown here is derived from an EMBL/GenBank/DDBJ whole genome shotgun (WGS) entry which is preliminary data.</text>
</comment>
<evidence type="ECO:0000313" key="14">
    <source>
        <dbReference type="EMBL" id="CAJ1408536.1"/>
    </source>
</evidence>
<evidence type="ECO:0000256" key="3">
    <source>
        <dbReference type="ARBA" id="ARBA00022490"/>
    </source>
</evidence>
<reference evidence="14" key="1">
    <citation type="submission" date="2023-08" db="EMBL/GenBank/DDBJ databases">
        <authorList>
            <person name="Chen Y."/>
            <person name="Shah S."/>
            <person name="Dougan E. K."/>
            <person name="Thang M."/>
            <person name="Chan C."/>
        </authorList>
    </citation>
    <scope>NUCLEOTIDE SEQUENCE</scope>
</reference>
<dbReference type="InterPro" id="IPR034015">
    <property type="entry name" value="M1_LTA4H"/>
</dbReference>
<comment type="similarity">
    <text evidence="2">Belongs to the peptidase M1 family.</text>
</comment>
<name>A0AA36JMW9_9DINO</name>
<feature type="binding site" evidence="12">
    <location>
        <position position="407"/>
    </location>
    <ligand>
        <name>Zn(2+)</name>
        <dbReference type="ChEBI" id="CHEBI:29105"/>
        <note>catalytic</note>
    </ligand>
</feature>
<dbReference type="EMBL" id="CAUJNA010003726">
    <property type="protein sequence ID" value="CAJ1408536.1"/>
    <property type="molecule type" value="Genomic_DNA"/>
</dbReference>
<dbReference type="CDD" id="cd09599">
    <property type="entry name" value="M1_LTA4H"/>
    <property type="match status" value="1"/>
</dbReference>
<dbReference type="InterPro" id="IPR016024">
    <property type="entry name" value="ARM-type_fold"/>
</dbReference>
<dbReference type="GO" id="GO:0008270">
    <property type="term" value="F:zinc ion binding"/>
    <property type="evidence" value="ECO:0007669"/>
    <property type="project" value="InterPro"/>
</dbReference>
<gene>
    <name evidence="14" type="ORF">EVOR1521_LOCUS29923</name>
</gene>
<feature type="binding site" evidence="12">
    <location>
        <position position="384"/>
    </location>
    <ligand>
        <name>Zn(2+)</name>
        <dbReference type="ChEBI" id="CHEBI:29105"/>
        <note>catalytic</note>
    </ligand>
</feature>
<dbReference type="GO" id="GO:0003723">
    <property type="term" value="F:RNA binding"/>
    <property type="evidence" value="ECO:0007669"/>
    <property type="project" value="UniProtKB-KW"/>
</dbReference>
<dbReference type="InterPro" id="IPR014782">
    <property type="entry name" value="Peptidase_M1_dom"/>
</dbReference>
<evidence type="ECO:0000259" key="13">
    <source>
        <dbReference type="SMART" id="SM01263"/>
    </source>
</evidence>
<accession>A0AA36JMW9</accession>
<dbReference type="Gene3D" id="1.10.390.10">
    <property type="entry name" value="Neutral Protease Domain 2"/>
    <property type="match status" value="1"/>
</dbReference>
<keyword evidence="8" id="KW-0694">RNA-binding</keyword>
<dbReference type="Proteomes" id="UP001178507">
    <property type="component" value="Unassembled WGS sequence"/>
</dbReference>
<dbReference type="GO" id="GO:0008237">
    <property type="term" value="F:metallopeptidase activity"/>
    <property type="evidence" value="ECO:0007669"/>
    <property type="project" value="UniProtKB-KW"/>
</dbReference>
<dbReference type="SMART" id="SM01263">
    <property type="entry name" value="Leuk-A4-hydro_C"/>
    <property type="match status" value="1"/>
</dbReference>
<dbReference type="SUPFAM" id="SSF55486">
    <property type="entry name" value="Metalloproteases ('zincins'), catalytic domain"/>
    <property type="match status" value="1"/>
</dbReference>
<dbReference type="Pfam" id="PF17900">
    <property type="entry name" value="Peptidase_M1_N"/>
    <property type="match status" value="1"/>
</dbReference>
<protein>
    <recommendedName>
        <fullName evidence="13">Peptidase M1 leukotriene A4 hydrolase/aminopeptidase C-terminal domain-containing protein</fullName>
    </recommendedName>
</protein>
<dbReference type="InterPro" id="IPR027268">
    <property type="entry name" value="Peptidase_M4/M1_CTD_sf"/>
</dbReference>
<evidence type="ECO:0000256" key="11">
    <source>
        <dbReference type="PIRSR" id="PIRSR634015-2"/>
    </source>
</evidence>
<dbReference type="Gene3D" id="3.30.2010.30">
    <property type="match status" value="1"/>
</dbReference>
<feature type="binding site" evidence="11">
    <location>
        <begin position="224"/>
        <end position="226"/>
    </location>
    <ligand>
        <name>a peptide</name>
        <dbReference type="ChEBI" id="CHEBI:60466"/>
    </ligand>
</feature>
<keyword evidence="5 12" id="KW-0479">Metal-binding</keyword>
<evidence type="ECO:0000256" key="6">
    <source>
        <dbReference type="ARBA" id="ARBA00022801"/>
    </source>
</evidence>
<dbReference type="AlphaFoldDB" id="A0AA36JMW9"/>
<dbReference type="SUPFAM" id="SSF48371">
    <property type="entry name" value="ARM repeat"/>
    <property type="match status" value="1"/>
</dbReference>
<dbReference type="InterPro" id="IPR001930">
    <property type="entry name" value="Peptidase_M1"/>
</dbReference>
<evidence type="ECO:0000256" key="9">
    <source>
        <dbReference type="ARBA" id="ARBA00023049"/>
    </source>
</evidence>
<sequence length="701" mass="76684">MTELKVTSKKGTGFYTRAAATFLRGTDDKAPVPSITLSGTGPAAATAAETANAIQKQGLASITRVETGYPEVGSQSVARLAVTLTAPWPYPDASSYSNFDEIVVESYALDHEISFAKGILEGSIELTLRAVREGVSHVVLDSRSLSITKVTGADGAALDFDVGSKGRRSEALGEALDVQLGKALDAGDSAVVRIAYSTAPDAVAIQFLSPQQTQGKQHPYLFTQCQAIHARCLMPCQDTPGVKSRYTAKLTVPAPLTALMSAVPDDAEPKEAEGKRCFSFTQKVPIPSYLLAIACGNLVARRIGPRSHVWSEPEAIEACAFEFTDTEKFLSIGEKLWGEYFWGIYDLLVLPPSFPYGGMENPCLTFVTPTLLAGDKSLAATVAHEVTHSWFGNLCTNRSWECFWLNEGFTKFGEHRIMGTINGPDYEQLLVRQAMVELAGDVAHFGPGHEFTKLCPQLKGVDPDDAFSRVPYMKGASLLLHLEKLVGKDRFEAYLKAHVERFAGECLDQDDFKSFFMKHFSGDPAVQNVDWQRWFYGCGMPEMPVVHSVLAEKVDLLSSSLIGGYEGAAADLEGWFPAQTELLLERLADHVKSGDAQVRSEMRGRLDGWSAAYGFDRTKNAELRFRWLKLALACGDDSRAEAAIQMAQEVGRMKFTRPLYRALMAAPGLLPRAKEAFERAKPSYHPITAKMLVQDFAKAEA</sequence>
<evidence type="ECO:0000256" key="12">
    <source>
        <dbReference type="PIRSR" id="PIRSR634015-3"/>
    </source>
</evidence>
<dbReference type="InterPro" id="IPR038502">
    <property type="entry name" value="M1_LTA-4_hydro/amino_C_sf"/>
</dbReference>
<feature type="binding site" evidence="11">
    <location>
        <begin position="652"/>
        <end position="654"/>
    </location>
    <ligand>
        <name>a peptide</name>
        <dbReference type="ChEBI" id="CHEBI:60466"/>
    </ligand>
</feature>
<feature type="active site" description="Proton donor" evidence="10">
    <location>
        <position position="472"/>
    </location>
</feature>
<feature type="active site" description="Proton acceptor" evidence="10">
    <location>
        <position position="385"/>
    </location>
</feature>
<dbReference type="Pfam" id="PF09127">
    <property type="entry name" value="Leuk-A4-hydro_C"/>
    <property type="match status" value="1"/>
</dbReference>
<dbReference type="FunFam" id="3.30.2010.30:FF:000001">
    <property type="entry name" value="Leukotriene A(4) hydrolase"/>
    <property type="match status" value="1"/>
</dbReference>
<organism evidence="14 15">
    <name type="scientific">Effrenium voratum</name>
    <dbReference type="NCBI Taxonomy" id="2562239"/>
    <lineage>
        <taxon>Eukaryota</taxon>
        <taxon>Sar</taxon>
        <taxon>Alveolata</taxon>
        <taxon>Dinophyceae</taxon>
        <taxon>Suessiales</taxon>
        <taxon>Symbiodiniaceae</taxon>
        <taxon>Effrenium</taxon>
    </lineage>
</organism>